<protein>
    <submittedName>
        <fullName evidence="1">Uncharacterized protein</fullName>
    </submittedName>
</protein>
<evidence type="ECO:0000313" key="1">
    <source>
        <dbReference type="EMBL" id="OZY57493.1"/>
    </source>
</evidence>
<dbReference type="Proteomes" id="UP000215788">
    <property type="component" value="Unassembled WGS sequence"/>
</dbReference>
<evidence type="ECO:0000313" key="2">
    <source>
        <dbReference type="Proteomes" id="UP000215788"/>
    </source>
</evidence>
<organism evidence="1 2">
    <name type="scientific">Pseudomonas lundensis</name>
    <dbReference type="NCBI Taxonomy" id="86185"/>
    <lineage>
        <taxon>Bacteria</taxon>
        <taxon>Pseudomonadati</taxon>
        <taxon>Pseudomonadota</taxon>
        <taxon>Gammaproteobacteria</taxon>
        <taxon>Pseudomonadales</taxon>
        <taxon>Pseudomonadaceae</taxon>
        <taxon>Pseudomonas</taxon>
    </lineage>
</organism>
<dbReference type="AlphaFoldDB" id="A0A266N4W7"/>
<dbReference type="EMBL" id="NQKI01000051">
    <property type="protein sequence ID" value="OZY57493.1"/>
    <property type="molecule type" value="Genomic_DNA"/>
</dbReference>
<gene>
    <name evidence="1" type="ORF">CJF39_21305</name>
</gene>
<proteinExistence type="predicted"/>
<reference evidence="1 2" key="1">
    <citation type="submission" date="2017-08" db="EMBL/GenBank/DDBJ databases">
        <title>Genomic and metabolic characterisation of spoilage-associated Pseudomonas species.</title>
        <authorList>
            <person name="Stanborough T."/>
            <person name="Fegan N."/>
            <person name="Powell S.M."/>
            <person name="Singh T."/>
            <person name="Tamplin M.L."/>
            <person name="Chandry P.S."/>
        </authorList>
    </citation>
    <scope>NUCLEOTIDE SEQUENCE [LARGE SCALE GENOMIC DNA]</scope>
    <source>
        <strain evidence="1 2">L1802</strain>
    </source>
</reference>
<dbReference type="OrthoDB" id="9865836at2"/>
<comment type="caution">
    <text evidence="1">The sequence shown here is derived from an EMBL/GenBank/DDBJ whole genome shotgun (WGS) entry which is preliminary data.</text>
</comment>
<sequence>MSVAITVSVLSALAIWKGAGWVWTAYKKHRDTAQQTYLLGVRYEAAIDATRLLSQWYNLTPRGPEEDALVKEVLEVLSERDAEALRMRSTTEENRRKPGSWT</sequence>
<accession>A0A266N4W7</accession>
<name>A0A266N4W7_9PSED</name>
<dbReference type="RefSeq" id="WP_094995203.1">
    <property type="nucleotide sequence ID" value="NZ_NQKI01000051.1"/>
</dbReference>